<reference evidence="1 2" key="1">
    <citation type="submission" date="2019-03" db="EMBL/GenBank/DDBJ databases">
        <title>Metabolic potential of uncultured bacteria and archaea associated with petroleum seepage in deep-sea sediments.</title>
        <authorList>
            <person name="Dong X."/>
            <person name="Hubert C."/>
        </authorList>
    </citation>
    <scope>NUCLEOTIDE SEQUENCE [LARGE SCALE GENOMIC DNA]</scope>
    <source>
        <strain evidence="1">E44_bin92</strain>
    </source>
</reference>
<dbReference type="AlphaFoldDB" id="A0A523QLY9"/>
<name>A0A523QLY9_UNCAE</name>
<proteinExistence type="predicted"/>
<protein>
    <submittedName>
        <fullName evidence="1">Hsp20/alpha crystallin family protein</fullName>
    </submittedName>
</protein>
<accession>A0A523QLY9</accession>
<dbReference type="SUPFAM" id="SSF49764">
    <property type="entry name" value="HSP20-like chaperones"/>
    <property type="match status" value="1"/>
</dbReference>
<sequence>MAKKAREPKTLIIPAVSICHDDKDEGYVIEIELPGVAKKDIGLYMYPSGFCARGERADTRYEVCYSLAHEITPKKTKAKFDKGLLKVTVPFRESLRPTEVTIE</sequence>
<comment type="caution">
    <text evidence="1">The sequence shown here is derived from an EMBL/GenBank/DDBJ whole genome shotgun (WGS) entry which is preliminary data.</text>
</comment>
<evidence type="ECO:0000313" key="2">
    <source>
        <dbReference type="Proteomes" id="UP000320781"/>
    </source>
</evidence>
<dbReference type="CDD" id="cd06464">
    <property type="entry name" value="ACD_sHsps-like"/>
    <property type="match status" value="1"/>
</dbReference>
<organism evidence="1 2">
    <name type="scientific">Aerophobetes bacterium</name>
    <dbReference type="NCBI Taxonomy" id="2030807"/>
    <lineage>
        <taxon>Bacteria</taxon>
        <taxon>Candidatus Aerophobota</taxon>
    </lineage>
</organism>
<gene>
    <name evidence="1" type="ORF">E3J95_01105</name>
</gene>
<dbReference type="Proteomes" id="UP000320781">
    <property type="component" value="Unassembled WGS sequence"/>
</dbReference>
<dbReference type="EMBL" id="SOKU01000046">
    <property type="protein sequence ID" value="TES86783.1"/>
    <property type="molecule type" value="Genomic_DNA"/>
</dbReference>
<dbReference type="InterPro" id="IPR008978">
    <property type="entry name" value="HSP20-like_chaperone"/>
</dbReference>
<evidence type="ECO:0000313" key="1">
    <source>
        <dbReference type="EMBL" id="TES86783.1"/>
    </source>
</evidence>
<dbReference type="Gene3D" id="2.60.40.790">
    <property type="match status" value="1"/>
</dbReference>